<organism evidence="1">
    <name type="scientific">freshwater metagenome</name>
    <dbReference type="NCBI Taxonomy" id="449393"/>
    <lineage>
        <taxon>unclassified sequences</taxon>
        <taxon>metagenomes</taxon>
        <taxon>ecological metagenomes</taxon>
    </lineage>
</organism>
<gene>
    <name evidence="1" type="ORF">UFOPK3495_00995</name>
    <name evidence="2" type="ORF">UFOPK4237_01355</name>
</gene>
<reference evidence="1" key="1">
    <citation type="submission" date="2020-05" db="EMBL/GenBank/DDBJ databases">
        <authorList>
            <person name="Chiriac C."/>
            <person name="Salcher M."/>
            <person name="Ghai R."/>
            <person name="Kavagutti S V."/>
        </authorList>
    </citation>
    <scope>NUCLEOTIDE SEQUENCE</scope>
</reference>
<evidence type="ECO:0000313" key="2">
    <source>
        <dbReference type="EMBL" id="CAB5041641.1"/>
    </source>
</evidence>
<sequence length="57" mass="5971">MVGLPPTTPQSDVTNCPLVLGCAVGAVDVEVSVALEQAARSRKMGAKIKAERLMTIF</sequence>
<name>A0A6J7G1G4_9ZZZZ</name>
<evidence type="ECO:0000313" key="1">
    <source>
        <dbReference type="EMBL" id="CAB4901717.1"/>
    </source>
</evidence>
<accession>A0A6J7G1G4</accession>
<dbReference type="EMBL" id="CAFBMC010000050">
    <property type="protein sequence ID" value="CAB4901717.1"/>
    <property type="molecule type" value="Genomic_DNA"/>
</dbReference>
<protein>
    <submittedName>
        <fullName evidence="1">Unannotated protein</fullName>
    </submittedName>
</protein>
<dbReference type="EMBL" id="CAFBPZ010000109">
    <property type="protein sequence ID" value="CAB5041641.1"/>
    <property type="molecule type" value="Genomic_DNA"/>
</dbReference>
<proteinExistence type="predicted"/>
<dbReference type="AlphaFoldDB" id="A0A6J7G1G4"/>